<name>A0A1H0N170_SELRU</name>
<reference evidence="1 2" key="1">
    <citation type="submission" date="2016-10" db="EMBL/GenBank/DDBJ databases">
        <authorList>
            <person name="de Groot N.N."/>
        </authorList>
    </citation>
    <scope>NUCLEOTIDE SEQUENCE [LARGE SCALE GENOMIC DNA]</scope>
    <source>
        <strain evidence="1 2">S137</strain>
    </source>
</reference>
<protein>
    <submittedName>
        <fullName evidence="1">Uncharacterized protein</fullName>
    </submittedName>
</protein>
<dbReference type="Proteomes" id="UP000182412">
    <property type="component" value="Unassembled WGS sequence"/>
</dbReference>
<proteinExistence type="predicted"/>
<gene>
    <name evidence="1" type="ORF">SAMN05216366_102131</name>
</gene>
<accession>A0A1H0N170</accession>
<evidence type="ECO:0000313" key="1">
    <source>
        <dbReference type="EMBL" id="SDO86479.1"/>
    </source>
</evidence>
<dbReference type="OrthoDB" id="1684528at2"/>
<evidence type="ECO:0000313" key="2">
    <source>
        <dbReference type="Proteomes" id="UP000182412"/>
    </source>
</evidence>
<dbReference type="EMBL" id="FNJQ01000002">
    <property type="protein sequence ID" value="SDO86479.1"/>
    <property type="molecule type" value="Genomic_DNA"/>
</dbReference>
<dbReference type="AlphaFoldDB" id="A0A1H0N170"/>
<sequence length="135" mass="14754">MFCDGVRDAIQRERAMAVLVCENVAATMERHAKDNAPWKDRTAHARQSINGKSTANGNTVTMTIAHGVRYGQYLERGTPPHIIKPKNKKALFWNGASHPVKMVHHPGTEPHAAIVPAAEEGAAKLRQAISELWGG</sequence>
<organism evidence="1 2">
    <name type="scientific">Selenomonas ruminantium</name>
    <dbReference type="NCBI Taxonomy" id="971"/>
    <lineage>
        <taxon>Bacteria</taxon>
        <taxon>Bacillati</taxon>
        <taxon>Bacillota</taxon>
        <taxon>Negativicutes</taxon>
        <taxon>Selenomonadales</taxon>
        <taxon>Selenomonadaceae</taxon>
        <taxon>Selenomonas</taxon>
    </lineage>
</organism>